<evidence type="ECO:0000259" key="1">
    <source>
        <dbReference type="Pfam" id="PF00501"/>
    </source>
</evidence>
<dbReference type="InterPro" id="IPR045851">
    <property type="entry name" value="AMP-bd_C_sf"/>
</dbReference>
<dbReference type="Proteomes" id="UP001161094">
    <property type="component" value="Unassembled WGS sequence"/>
</dbReference>
<accession>A0AA42IWW3</accession>
<dbReference type="PROSITE" id="PS00455">
    <property type="entry name" value="AMP_BINDING"/>
    <property type="match status" value="1"/>
</dbReference>
<dbReference type="Gene3D" id="3.40.50.12780">
    <property type="entry name" value="N-terminal domain of ligase-like"/>
    <property type="match status" value="1"/>
</dbReference>
<dbReference type="GO" id="GO:0016878">
    <property type="term" value="F:acid-thiol ligase activity"/>
    <property type="evidence" value="ECO:0007669"/>
    <property type="project" value="UniProtKB-ARBA"/>
</dbReference>
<sequence>MNDEAGAAVPEREACVLRYLLEAQAKKIPDGIFVQFHKGPGWTYAQTLAQVRRRAATLRRAGVKQGDRVLCWMGNGPELLVSWFAINYLGAVYVPLNTALRGRPLAHVLENAQASLMLAHRALVGRLQELQPGALRHVLLTGEGDGGTLINPSEPPAGVSFAPLVDEPGDPAPDLLATDTPIEPWDTQSIMYTSGTTGLSKGVVTSYVQIYTMGPDAFDCITPEDRCMIAGPIFHCGSTLYVYAMLAYGGSIAMVPEFRTAEFWDAIRDTESTVVLLLGVMANFLLKQPPSPRDREHTLRSAFIVPFGEDAPAFQARFGVDLYTVYNMTEIASPLSAGPGLTEAGHCGKPRPWFELRVGDAQDRALPDGQVGELLIRSHRPWALFSGYYRNAEATAASMRNGWFHTGDAFRREADGTFFFVDRLKDVIRRRGENISSFELEGEICAYPAVREAVAVAVPSEHGEDDVLAVVTAVEGAQVEPAELIAWLAERVPHYMVPRYVRVVEELPKTASGKLQKHVLRSEGLAQGTWDRERAGVRLRRERLG</sequence>
<dbReference type="Pfam" id="PF13193">
    <property type="entry name" value="AMP-binding_C"/>
    <property type="match status" value="1"/>
</dbReference>
<dbReference type="SUPFAM" id="SSF56801">
    <property type="entry name" value="Acetyl-CoA synthetase-like"/>
    <property type="match status" value="1"/>
</dbReference>
<reference evidence="3" key="1">
    <citation type="submission" date="2022-09" db="EMBL/GenBank/DDBJ databases">
        <title>Intensive care unit water sources are persistently colonized with multi-drug resistant bacteria and are the site of extensive horizontal gene transfer of antibiotic resistance genes.</title>
        <authorList>
            <person name="Diorio-Toth L."/>
        </authorList>
    </citation>
    <scope>NUCLEOTIDE SEQUENCE</scope>
    <source>
        <strain evidence="3">GD03843</strain>
    </source>
</reference>
<protein>
    <submittedName>
        <fullName evidence="3">AMP-binding protein</fullName>
    </submittedName>
</protein>
<comment type="caution">
    <text evidence="3">The sequence shown here is derived from an EMBL/GenBank/DDBJ whole genome shotgun (WGS) entry which is preliminary data.</text>
</comment>
<organism evidence="3 4">
    <name type="scientific">Achromobacter spanius</name>
    <dbReference type="NCBI Taxonomy" id="217203"/>
    <lineage>
        <taxon>Bacteria</taxon>
        <taxon>Pseudomonadati</taxon>
        <taxon>Pseudomonadota</taxon>
        <taxon>Betaproteobacteria</taxon>
        <taxon>Burkholderiales</taxon>
        <taxon>Alcaligenaceae</taxon>
        <taxon>Achromobacter</taxon>
    </lineage>
</organism>
<dbReference type="InterPro" id="IPR020845">
    <property type="entry name" value="AMP-binding_CS"/>
</dbReference>
<dbReference type="AlphaFoldDB" id="A0AA42IWW3"/>
<dbReference type="RefSeq" id="WP_279995338.1">
    <property type="nucleotide sequence ID" value="NZ_JAOCDZ010000008.1"/>
</dbReference>
<dbReference type="InterPro" id="IPR050237">
    <property type="entry name" value="ATP-dep_AMP-bd_enzyme"/>
</dbReference>
<evidence type="ECO:0000313" key="4">
    <source>
        <dbReference type="Proteomes" id="UP001161094"/>
    </source>
</evidence>
<proteinExistence type="predicted"/>
<feature type="domain" description="AMP-dependent synthetase/ligase" evidence="1">
    <location>
        <begin position="21"/>
        <end position="389"/>
    </location>
</feature>
<evidence type="ECO:0000313" key="3">
    <source>
        <dbReference type="EMBL" id="MDH0736674.1"/>
    </source>
</evidence>
<gene>
    <name evidence="3" type="ORF">N5D93_12715</name>
</gene>
<dbReference type="InterPro" id="IPR042099">
    <property type="entry name" value="ANL_N_sf"/>
</dbReference>
<dbReference type="Pfam" id="PF00501">
    <property type="entry name" value="AMP-binding"/>
    <property type="match status" value="1"/>
</dbReference>
<evidence type="ECO:0000259" key="2">
    <source>
        <dbReference type="Pfam" id="PF13193"/>
    </source>
</evidence>
<name>A0AA42IWW3_9BURK</name>
<dbReference type="InterPro" id="IPR025110">
    <property type="entry name" value="AMP-bd_C"/>
</dbReference>
<dbReference type="EMBL" id="JAOCDZ010000008">
    <property type="protein sequence ID" value="MDH0736674.1"/>
    <property type="molecule type" value="Genomic_DNA"/>
</dbReference>
<dbReference type="PANTHER" id="PTHR43767:SF1">
    <property type="entry name" value="NONRIBOSOMAL PEPTIDE SYNTHASE PES1 (EUROFUNG)-RELATED"/>
    <property type="match status" value="1"/>
</dbReference>
<dbReference type="InterPro" id="IPR000873">
    <property type="entry name" value="AMP-dep_synth/lig_dom"/>
</dbReference>
<feature type="domain" description="AMP-binding enzyme C-terminal" evidence="2">
    <location>
        <begin position="439"/>
        <end position="514"/>
    </location>
</feature>
<dbReference type="Gene3D" id="3.30.300.30">
    <property type="match status" value="1"/>
</dbReference>
<dbReference type="PANTHER" id="PTHR43767">
    <property type="entry name" value="LONG-CHAIN-FATTY-ACID--COA LIGASE"/>
    <property type="match status" value="1"/>
</dbReference>